<name>A0A3G8JT12_9ACTN</name>
<dbReference type="AlphaFoldDB" id="A0A3G8JT12"/>
<keyword evidence="2" id="KW-1185">Reference proteome</keyword>
<sequence length="103" mass="11559">MVIRISARTVTVTERRDLRRIDVVTSLSPDDTGARLRARSIGFVDGDAVYLDTLWLRALGSDPHWNTELDEVLSFAECHGRFDCLYLKSRLSAGASAQAQHLR</sequence>
<dbReference type="Proteomes" id="UP000271469">
    <property type="component" value="Chromosome"/>
</dbReference>
<accession>A0A3G8JT12</accession>
<reference evidence="1 2" key="1">
    <citation type="submission" date="2018-11" db="EMBL/GenBank/DDBJ databases">
        <title>Gordonia insulae sp. nov., isolated from an island soil.</title>
        <authorList>
            <person name="Kim Y.S."/>
            <person name="Kim S.B."/>
        </authorList>
    </citation>
    <scope>NUCLEOTIDE SEQUENCE [LARGE SCALE GENOMIC DNA]</scope>
    <source>
        <strain evidence="1 2">MMS17-SY073</strain>
    </source>
</reference>
<proteinExistence type="predicted"/>
<protein>
    <submittedName>
        <fullName evidence="1">Uncharacterized protein</fullName>
    </submittedName>
</protein>
<dbReference type="EMBL" id="CP033972">
    <property type="protein sequence ID" value="AZG47652.1"/>
    <property type="molecule type" value="Genomic_DNA"/>
</dbReference>
<evidence type="ECO:0000313" key="2">
    <source>
        <dbReference type="Proteomes" id="UP000271469"/>
    </source>
</evidence>
<dbReference type="OrthoDB" id="4376418at2"/>
<gene>
    <name evidence="1" type="ORF">D7316_04264</name>
</gene>
<organism evidence="1 2">
    <name type="scientific">Gordonia insulae</name>
    <dbReference type="NCBI Taxonomy" id="2420509"/>
    <lineage>
        <taxon>Bacteria</taxon>
        <taxon>Bacillati</taxon>
        <taxon>Actinomycetota</taxon>
        <taxon>Actinomycetes</taxon>
        <taxon>Mycobacteriales</taxon>
        <taxon>Gordoniaceae</taxon>
        <taxon>Gordonia</taxon>
    </lineage>
</organism>
<dbReference type="KEGG" id="gom:D7316_04264"/>
<evidence type="ECO:0000313" key="1">
    <source>
        <dbReference type="EMBL" id="AZG47652.1"/>
    </source>
</evidence>